<dbReference type="FunFam" id="1.10.510.10:FF:000611">
    <property type="entry name" value="CMGC family protein kinase"/>
    <property type="match status" value="1"/>
</dbReference>
<keyword evidence="13" id="KW-0131">Cell cycle</keyword>
<accession>F1L2E8</accession>
<comment type="catalytic activity">
    <reaction evidence="8">
        <text>L-threonyl-[protein] + ATP = O-phospho-L-threonyl-[protein] + ADP + H(+)</text>
        <dbReference type="Rhea" id="RHEA:46608"/>
        <dbReference type="Rhea" id="RHEA-COMP:11060"/>
        <dbReference type="Rhea" id="RHEA-COMP:11605"/>
        <dbReference type="ChEBI" id="CHEBI:15378"/>
        <dbReference type="ChEBI" id="CHEBI:30013"/>
        <dbReference type="ChEBI" id="CHEBI:30616"/>
        <dbReference type="ChEBI" id="CHEBI:61977"/>
        <dbReference type="ChEBI" id="CHEBI:456216"/>
        <dbReference type="EC" id="2.7.11.22"/>
    </reaction>
</comment>
<comment type="catalytic activity">
    <reaction evidence="9">
        <text>L-seryl-[protein] + ATP = O-phospho-L-seryl-[protein] + ADP + H(+)</text>
        <dbReference type="Rhea" id="RHEA:17989"/>
        <dbReference type="Rhea" id="RHEA-COMP:9863"/>
        <dbReference type="Rhea" id="RHEA-COMP:11604"/>
        <dbReference type="ChEBI" id="CHEBI:15378"/>
        <dbReference type="ChEBI" id="CHEBI:29999"/>
        <dbReference type="ChEBI" id="CHEBI:30616"/>
        <dbReference type="ChEBI" id="CHEBI:83421"/>
        <dbReference type="ChEBI" id="CHEBI:456216"/>
        <dbReference type="EC" id="2.7.11.22"/>
    </reaction>
</comment>
<dbReference type="GO" id="GO:0005634">
    <property type="term" value="C:nucleus"/>
    <property type="evidence" value="ECO:0007669"/>
    <property type="project" value="TreeGrafter"/>
</dbReference>
<name>F1L2E8_ASCSU</name>
<evidence type="ECO:0000313" key="13">
    <source>
        <dbReference type="EMBL" id="ADY44302.1"/>
    </source>
</evidence>
<dbReference type="InterPro" id="IPR011009">
    <property type="entry name" value="Kinase-like_dom_sf"/>
</dbReference>
<evidence type="ECO:0000256" key="6">
    <source>
        <dbReference type="ARBA" id="ARBA00022777"/>
    </source>
</evidence>
<evidence type="ECO:0000256" key="3">
    <source>
        <dbReference type="ARBA" id="ARBA00022527"/>
    </source>
</evidence>
<sequence>MVNGFGGVDHCCLYVATVANLSQLAASYPRRGIMKRLKRRISAAFNRNGTPSATAIRSWGLSESMNELAERLAAEGVIIEECDSVGGVVQCTPFGKCRIERGLSAASVNRDSRFGHDTTIKSCTQKWYSVKHPYNSSSVVDETRALGSDGESVDVSPSTSDQCGVPCERHTVNVKMRQKPTRRWSEQDIQKRLSLPADLRLPLSVVEKLNRTPTLDQPLTRKNRRASLSEIGFGKLETYEKLEKLGEGTYASVYKGRSRLTDKFVALKEIRLEQEEGAPCTAIREVSLLRDLRHANIVTLHDIVYTDRMLTLVFEYVDRDLKQYLDQCHENIAMHNVRLFLVQLLRGLNYCHRRRVLHRDLKPQNLLINEKGELKLADFGLARAKSVPTKTYSNEVVTLWYRPPDVLLGSTDYSTHIDMWGVGCILFEMISGRALFPGSAVDEQLLLIFHVLGTPSPQLHPSICSSPAFKNYKFPHYYPAHLPNICPRIDQTSLDLLLRLLQYEGRSRLSASEALEHPFVRSLPAAIFELPDCESVMSVPGVRLVRESVARPTHQHGRARSSRRQSLLL</sequence>
<evidence type="ECO:0000256" key="5">
    <source>
        <dbReference type="ARBA" id="ARBA00022741"/>
    </source>
</evidence>
<dbReference type="InterPro" id="IPR050108">
    <property type="entry name" value="CDK"/>
</dbReference>
<dbReference type="FunFam" id="3.30.200.20:FF:000007">
    <property type="entry name" value="Cyclin-dependent kinase 14, putative"/>
    <property type="match status" value="1"/>
</dbReference>
<reference evidence="13" key="1">
    <citation type="journal article" date="2011" name="Genome Res.">
        <title>Deep small RNA sequencing from the nematode Ascaris reveals conservation, functional diversification, and novel developmental profiles.</title>
        <authorList>
            <person name="Wang J."/>
            <person name="Czech B."/>
            <person name="Crunk A."/>
            <person name="Wallace A."/>
            <person name="Mitreva M."/>
            <person name="Hannon G.J."/>
            <person name="Davis R.E."/>
        </authorList>
    </citation>
    <scope>NUCLEOTIDE SEQUENCE</scope>
</reference>
<evidence type="ECO:0000256" key="10">
    <source>
        <dbReference type="PROSITE-ProRule" id="PRU10141"/>
    </source>
</evidence>
<evidence type="ECO:0000256" key="1">
    <source>
        <dbReference type="ARBA" id="ARBA00006485"/>
    </source>
</evidence>
<keyword evidence="6 13" id="KW-0418">Kinase</keyword>
<dbReference type="PROSITE" id="PS00107">
    <property type="entry name" value="PROTEIN_KINASE_ATP"/>
    <property type="match status" value="1"/>
</dbReference>
<keyword evidence="13" id="KW-0132">Cell division</keyword>
<evidence type="ECO:0000256" key="9">
    <source>
        <dbReference type="ARBA" id="ARBA00048367"/>
    </source>
</evidence>
<dbReference type="SUPFAM" id="SSF56112">
    <property type="entry name" value="Protein kinase-like (PK-like)"/>
    <property type="match status" value="1"/>
</dbReference>
<evidence type="ECO:0000256" key="2">
    <source>
        <dbReference type="ARBA" id="ARBA00012425"/>
    </source>
</evidence>
<feature type="region of interest" description="Disordered" evidence="11">
    <location>
        <begin position="550"/>
        <end position="569"/>
    </location>
</feature>
<dbReference type="SMART" id="SM00220">
    <property type="entry name" value="S_TKc"/>
    <property type="match status" value="1"/>
</dbReference>
<dbReference type="GO" id="GO:0051301">
    <property type="term" value="P:cell division"/>
    <property type="evidence" value="ECO:0007669"/>
    <property type="project" value="UniProtKB-KW"/>
</dbReference>
<dbReference type="PANTHER" id="PTHR24056">
    <property type="entry name" value="CELL DIVISION PROTEIN KINASE"/>
    <property type="match status" value="1"/>
</dbReference>
<evidence type="ECO:0000259" key="12">
    <source>
        <dbReference type="PROSITE" id="PS50011"/>
    </source>
</evidence>
<keyword evidence="5 10" id="KW-0547">Nucleotide-binding</keyword>
<dbReference type="GO" id="GO:0005524">
    <property type="term" value="F:ATP binding"/>
    <property type="evidence" value="ECO:0007669"/>
    <property type="project" value="UniProtKB-UniRule"/>
</dbReference>
<keyword evidence="4" id="KW-0808">Transferase</keyword>
<evidence type="ECO:0000256" key="4">
    <source>
        <dbReference type="ARBA" id="ARBA00022679"/>
    </source>
</evidence>
<feature type="domain" description="Protein kinase" evidence="12">
    <location>
        <begin position="239"/>
        <end position="520"/>
    </location>
</feature>
<dbReference type="GO" id="GO:0004693">
    <property type="term" value="F:cyclin-dependent protein serine/threonine kinase activity"/>
    <property type="evidence" value="ECO:0007669"/>
    <property type="project" value="UniProtKB-EC"/>
</dbReference>
<proteinExistence type="evidence at transcript level"/>
<organism evidence="13">
    <name type="scientific">Ascaris suum</name>
    <name type="common">Pig roundworm</name>
    <name type="synonym">Ascaris lumbricoides</name>
    <dbReference type="NCBI Taxonomy" id="6253"/>
    <lineage>
        <taxon>Eukaryota</taxon>
        <taxon>Metazoa</taxon>
        <taxon>Ecdysozoa</taxon>
        <taxon>Nematoda</taxon>
        <taxon>Chromadorea</taxon>
        <taxon>Rhabditida</taxon>
        <taxon>Spirurina</taxon>
        <taxon>Ascaridomorpha</taxon>
        <taxon>Ascaridoidea</taxon>
        <taxon>Ascarididae</taxon>
        <taxon>Ascaris</taxon>
    </lineage>
</organism>
<dbReference type="Gene3D" id="3.30.200.20">
    <property type="entry name" value="Phosphorylase Kinase, domain 1"/>
    <property type="match status" value="1"/>
</dbReference>
<evidence type="ECO:0000256" key="7">
    <source>
        <dbReference type="ARBA" id="ARBA00022840"/>
    </source>
</evidence>
<dbReference type="GO" id="GO:0005737">
    <property type="term" value="C:cytoplasm"/>
    <property type="evidence" value="ECO:0007669"/>
    <property type="project" value="TreeGrafter"/>
</dbReference>
<dbReference type="InterPro" id="IPR017441">
    <property type="entry name" value="Protein_kinase_ATP_BS"/>
</dbReference>
<keyword evidence="7 10" id="KW-0067">ATP-binding</keyword>
<evidence type="ECO:0000256" key="8">
    <source>
        <dbReference type="ARBA" id="ARBA00047811"/>
    </source>
</evidence>
<dbReference type="PROSITE" id="PS00108">
    <property type="entry name" value="PROTEIN_KINASE_ST"/>
    <property type="match status" value="1"/>
</dbReference>
<feature type="binding site" evidence="10">
    <location>
        <position position="268"/>
    </location>
    <ligand>
        <name>ATP</name>
        <dbReference type="ChEBI" id="CHEBI:30616"/>
    </ligand>
</feature>
<dbReference type="EC" id="2.7.11.22" evidence="2"/>
<dbReference type="AlphaFoldDB" id="F1L2E8"/>
<dbReference type="InterPro" id="IPR008271">
    <property type="entry name" value="Ser/Thr_kinase_AS"/>
</dbReference>
<dbReference type="Gene3D" id="1.10.510.10">
    <property type="entry name" value="Transferase(Phosphotransferase) domain 1"/>
    <property type="match status" value="1"/>
</dbReference>
<dbReference type="PANTHER" id="PTHR24056:SF246">
    <property type="entry name" value="ECDYSONE-INDUCED PROTEIN 63E, ISOFORM N"/>
    <property type="match status" value="1"/>
</dbReference>
<dbReference type="PROSITE" id="PS50011">
    <property type="entry name" value="PROTEIN_KINASE_DOM"/>
    <property type="match status" value="1"/>
</dbReference>
<dbReference type="EMBL" id="JI170079">
    <property type="protein sequence ID" value="ADY44302.1"/>
    <property type="molecule type" value="mRNA"/>
</dbReference>
<comment type="similarity">
    <text evidence="1">Belongs to the protein kinase superfamily. CMGC Ser/Thr protein kinase family. CDC2/CDKX subfamily.</text>
</comment>
<feature type="compositionally biased region" description="Basic residues" evidence="11">
    <location>
        <begin position="553"/>
        <end position="563"/>
    </location>
</feature>
<protein>
    <recommendedName>
        <fullName evidence="2">cyclin-dependent kinase</fullName>
        <ecNumber evidence="2">2.7.11.22</ecNumber>
    </recommendedName>
</protein>
<keyword evidence="3" id="KW-0723">Serine/threonine-protein kinase</keyword>
<dbReference type="Pfam" id="PF00069">
    <property type="entry name" value="Pkinase"/>
    <property type="match status" value="1"/>
</dbReference>
<evidence type="ECO:0000256" key="11">
    <source>
        <dbReference type="SAM" id="MobiDB-lite"/>
    </source>
</evidence>
<dbReference type="InterPro" id="IPR000719">
    <property type="entry name" value="Prot_kinase_dom"/>
</dbReference>